<keyword evidence="2" id="KW-0808">Transferase</keyword>
<keyword evidence="5 8" id="KW-0067">ATP-binding</keyword>
<dbReference type="AlphaFoldDB" id="A0A016SUG7"/>
<dbReference type="Proteomes" id="UP000024635">
    <property type="component" value="Unassembled WGS sequence"/>
</dbReference>
<dbReference type="InterPro" id="IPR000719">
    <property type="entry name" value="Prot_kinase_dom"/>
</dbReference>
<evidence type="ECO:0000256" key="6">
    <source>
        <dbReference type="ARBA" id="ARBA00023137"/>
    </source>
</evidence>
<evidence type="ECO:0000256" key="1">
    <source>
        <dbReference type="ARBA" id="ARBA00004167"/>
    </source>
</evidence>
<dbReference type="GO" id="GO:0007169">
    <property type="term" value="P:cell surface receptor protein tyrosine kinase signaling pathway"/>
    <property type="evidence" value="ECO:0007669"/>
    <property type="project" value="TreeGrafter"/>
</dbReference>
<dbReference type="CDD" id="cd00192">
    <property type="entry name" value="PTKc"/>
    <property type="match status" value="1"/>
</dbReference>
<evidence type="ECO:0000256" key="5">
    <source>
        <dbReference type="ARBA" id="ARBA00022840"/>
    </source>
</evidence>
<dbReference type="InterPro" id="IPR050122">
    <property type="entry name" value="RTK"/>
</dbReference>
<name>A0A016SUG7_9BILA</name>
<dbReference type="PROSITE" id="PS00107">
    <property type="entry name" value="PROTEIN_KINASE_ATP"/>
    <property type="match status" value="1"/>
</dbReference>
<dbReference type="InterPro" id="IPR020635">
    <property type="entry name" value="Tyr_kinase_cat_dom"/>
</dbReference>
<dbReference type="GO" id="GO:0005524">
    <property type="term" value="F:ATP binding"/>
    <property type="evidence" value="ECO:0007669"/>
    <property type="project" value="UniProtKB-UniRule"/>
</dbReference>
<dbReference type="InterPro" id="IPR001245">
    <property type="entry name" value="Ser-Thr/Tyr_kinase_cat_dom"/>
</dbReference>
<evidence type="ECO:0000256" key="4">
    <source>
        <dbReference type="ARBA" id="ARBA00022777"/>
    </source>
</evidence>
<evidence type="ECO:0000259" key="10">
    <source>
        <dbReference type="PROSITE" id="PS50011"/>
    </source>
</evidence>
<accession>A0A016SUG7</accession>
<dbReference type="Gene3D" id="3.30.200.20">
    <property type="entry name" value="Phosphorylase Kinase, domain 1"/>
    <property type="match status" value="1"/>
</dbReference>
<dbReference type="PANTHER" id="PTHR24416:SF594">
    <property type="entry name" value="PROTEIN KINASE DOMAIN-CONTAINING PROTEIN"/>
    <property type="match status" value="1"/>
</dbReference>
<dbReference type="FunFam" id="1.10.510.10:FF:000554">
    <property type="entry name" value="Predicted protein"/>
    <property type="match status" value="1"/>
</dbReference>
<dbReference type="PROSITE" id="PS50011">
    <property type="entry name" value="PROTEIN_KINASE_DOM"/>
    <property type="match status" value="1"/>
</dbReference>
<sequence length="792" mass="89542">MNSPANFTVDIDNRQVLIELGISTHELWRTMTRLLLALFLQLHSAASLQQRSDCVVECAHLESHRAYEACVAECAKQPRKDNVPDVADYPAPPSNVSIDTAVVIDNGKFLETTVTWTAAKDPARTGFYLRYSAVGEQCQRDFAGYFASNIGPNERTHPIPLLFNNHPLVINHDCEYRLQMHSKPYPYGDAAYTTVQNHKVPHCIDEYCACSEGAVALPSELSAKEVNGGVQIRWRHVPKDDRVYTFYVTLHERFRPPIEFKDPNAFRFRIADDGEREFRGLKNQKNYSYTFDYPLKRLDEYKLTLFAEDDHFCHTDDIAAYFNTSALEPTPVLEDVGNALEVQPTRLYNISTILGVANVTEELPPMTETVEVERTSPTVNIIAAVLHEIDPSVFIALLLLFTMLSPLCTICLYCLYRRRQSAKKRKMPRFGPWTLSHSRHSILETNILYRQPIEFRTPQTEEEWLIPADDVSVGGVIGEGAFGLVCKGTMSGPKGMAVRVAIKQLKTNAVDEEKEEFLREMDIMKQVGRHPNIVTMYGLCEEPDFQCMVMEYVPFGDLKHYLQNLRKQLSLAVSTLKTSLRMEESVTAAMHSSLIGTDQLQYSLDPAELQSFAAQVANGMAHLESLNITHRDLAARNILVGENKQLKISDFGMSRPGVYVKMSKGVIPLRWLSPEAIRDNIYSTKSDVWAYGIVLWEIVTLGGFPYPTVCDKDMLQYLLDGNRLEKPISCSDEIYAVMTECWRLCARDRPSFVCLCDRLGSLSIPYVEFAPNTTLPPHDGFELIDSGTIIAQ</sequence>
<reference evidence="12" key="1">
    <citation type="journal article" date="2015" name="Nat. Genet.">
        <title>The genome and transcriptome of the zoonotic hookworm Ancylostoma ceylanicum identify infection-specific gene families.</title>
        <authorList>
            <person name="Schwarz E.M."/>
            <person name="Hu Y."/>
            <person name="Antoshechkin I."/>
            <person name="Miller M.M."/>
            <person name="Sternberg P.W."/>
            <person name="Aroian R.V."/>
        </authorList>
    </citation>
    <scope>NUCLEOTIDE SEQUENCE</scope>
    <source>
        <strain evidence="12">HY135</strain>
    </source>
</reference>
<dbReference type="GO" id="GO:0043235">
    <property type="term" value="C:receptor complex"/>
    <property type="evidence" value="ECO:0007669"/>
    <property type="project" value="TreeGrafter"/>
</dbReference>
<evidence type="ECO:0000256" key="9">
    <source>
        <dbReference type="SAM" id="Phobius"/>
    </source>
</evidence>
<keyword evidence="9" id="KW-1133">Transmembrane helix</keyword>
<keyword evidence="9" id="KW-0812">Transmembrane</keyword>
<evidence type="ECO:0000256" key="3">
    <source>
        <dbReference type="ARBA" id="ARBA00022741"/>
    </source>
</evidence>
<feature type="transmembrane region" description="Helical" evidence="9">
    <location>
        <begin position="393"/>
        <end position="416"/>
    </location>
</feature>
<evidence type="ECO:0000256" key="8">
    <source>
        <dbReference type="PROSITE-ProRule" id="PRU10141"/>
    </source>
</evidence>
<proteinExistence type="predicted"/>
<dbReference type="InterPro" id="IPR017441">
    <property type="entry name" value="Protein_kinase_ATP_BS"/>
</dbReference>
<comment type="subcellular location">
    <subcellularLocation>
        <location evidence="1">Membrane</location>
        <topology evidence="1">Single-pass membrane protein</topology>
    </subcellularLocation>
</comment>
<dbReference type="OrthoDB" id="3256376at2759"/>
<dbReference type="STRING" id="53326.A0A016SUG7"/>
<dbReference type="PANTHER" id="PTHR24416">
    <property type="entry name" value="TYROSINE-PROTEIN KINASE RECEPTOR"/>
    <property type="match status" value="1"/>
</dbReference>
<comment type="catalytic activity">
    <reaction evidence="7">
        <text>L-tyrosyl-[protein] + ATP = O-phospho-L-tyrosyl-[protein] + ADP + H(+)</text>
        <dbReference type="Rhea" id="RHEA:10596"/>
        <dbReference type="Rhea" id="RHEA-COMP:10136"/>
        <dbReference type="Rhea" id="RHEA-COMP:20101"/>
        <dbReference type="ChEBI" id="CHEBI:15378"/>
        <dbReference type="ChEBI" id="CHEBI:30616"/>
        <dbReference type="ChEBI" id="CHEBI:46858"/>
        <dbReference type="ChEBI" id="CHEBI:61978"/>
        <dbReference type="ChEBI" id="CHEBI:456216"/>
        <dbReference type="EC" id="2.7.10.1"/>
    </reaction>
</comment>
<keyword evidence="4" id="KW-0418">Kinase</keyword>
<keyword evidence="6" id="KW-0829">Tyrosine-protein kinase</keyword>
<dbReference type="SUPFAM" id="SSF56112">
    <property type="entry name" value="Protein kinase-like (PK-like)"/>
    <property type="match status" value="1"/>
</dbReference>
<dbReference type="EMBL" id="JARK01001510">
    <property type="protein sequence ID" value="EYB94170.1"/>
    <property type="molecule type" value="Genomic_DNA"/>
</dbReference>
<evidence type="ECO:0000256" key="2">
    <source>
        <dbReference type="ARBA" id="ARBA00022679"/>
    </source>
</evidence>
<feature type="binding site" evidence="8">
    <location>
        <position position="503"/>
    </location>
    <ligand>
        <name>ATP</name>
        <dbReference type="ChEBI" id="CHEBI:30616"/>
    </ligand>
</feature>
<protein>
    <recommendedName>
        <fullName evidence="10">Protein kinase domain-containing protein</fullName>
    </recommendedName>
</protein>
<gene>
    <name evidence="11" type="primary">Acey_s0174.g434</name>
    <name evidence="11" type="ORF">Y032_0174g434</name>
</gene>
<dbReference type="Pfam" id="PF07714">
    <property type="entry name" value="PK_Tyr_Ser-Thr"/>
    <property type="match status" value="1"/>
</dbReference>
<dbReference type="Gene3D" id="1.10.510.10">
    <property type="entry name" value="Transferase(Phosphotransferase) domain 1"/>
    <property type="match status" value="1"/>
</dbReference>
<keyword evidence="12" id="KW-1185">Reference proteome</keyword>
<dbReference type="SMART" id="SM00219">
    <property type="entry name" value="TyrKc"/>
    <property type="match status" value="1"/>
</dbReference>
<organism evidence="11 12">
    <name type="scientific">Ancylostoma ceylanicum</name>
    <dbReference type="NCBI Taxonomy" id="53326"/>
    <lineage>
        <taxon>Eukaryota</taxon>
        <taxon>Metazoa</taxon>
        <taxon>Ecdysozoa</taxon>
        <taxon>Nematoda</taxon>
        <taxon>Chromadorea</taxon>
        <taxon>Rhabditida</taxon>
        <taxon>Rhabditina</taxon>
        <taxon>Rhabditomorpha</taxon>
        <taxon>Strongyloidea</taxon>
        <taxon>Ancylostomatidae</taxon>
        <taxon>Ancylostomatinae</taxon>
        <taxon>Ancylostoma</taxon>
    </lineage>
</organism>
<evidence type="ECO:0000256" key="7">
    <source>
        <dbReference type="ARBA" id="ARBA00051243"/>
    </source>
</evidence>
<evidence type="ECO:0000313" key="12">
    <source>
        <dbReference type="Proteomes" id="UP000024635"/>
    </source>
</evidence>
<comment type="caution">
    <text evidence="11">The sequence shown here is derived from an EMBL/GenBank/DDBJ whole genome shotgun (WGS) entry which is preliminary data.</text>
</comment>
<keyword evidence="3 8" id="KW-0547">Nucleotide-binding</keyword>
<dbReference type="InterPro" id="IPR008266">
    <property type="entry name" value="Tyr_kinase_AS"/>
</dbReference>
<dbReference type="GO" id="GO:0004714">
    <property type="term" value="F:transmembrane receptor protein tyrosine kinase activity"/>
    <property type="evidence" value="ECO:0007669"/>
    <property type="project" value="UniProtKB-EC"/>
</dbReference>
<dbReference type="InterPro" id="IPR011009">
    <property type="entry name" value="Kinase-like_dom_sf"/>
</dbReference>
<dbReference type="PROSITE" id="PS00109">
    <property type="entry name" value="PROTEIN_KINASE_TYR"/>
    <property type="match status" value="1"/>
</dbReference>
<keyword evidence="9" id="KW-0472">Membrane</keyword>
<dbReference type="GO" id="GO:0005886">
    <property type="term" value="C:plasma membrane"/>
    <property type="evidence" value="ECO:0007669"/>
    <property type="project" value="TreeGrafter"/>
</dbReference>
<feature type="domain" description="Protein kinase" evidence="10">
    <location>
        <begin position="471"/>
        <end position="767"/>
    </location>
</feature>
<evidence type="ECO:0000313" key="11">
    <source>
        <dbReference type="EMBL" id="EYB94170.1"/>
    </source>
</evidence>
<dbReference type="PRINTS" id="PR00109">
    <property type="entry name" value="TYRKINASE"/>
</dbReference>